<gene>
    <name evidence="1" type="ORF">M9H77_02368</name>
</gene>
<sequence length="310" mass="33994">MVEPVTRRSDDDLGPLTDRTGLVEGRAVTTSSCCVRGRHSTLDILSTFAPIGPDPTQYFSKTQIPLNEVSDPGLQLGAQFFEQLARSVQVDSSYNSAEYGATACGNPSSDAGLVMSKITGSRQKRPEKSHPPTNPMQRKKSKNGGWEQTGPADGGPQDLVLVPSYSDHVAGSIWRGQDRGILKSRSHCVSLTSWTPSDPTVVQLDLAAVAESPRSGLSTEQRATCYVLYLPDSSLFTYKSENNVPGKLWPLVKNIYLYFPMFPPPVRPRATLCKLHIQRFAILGHKTENKLLDLLIHLDTMTANKARQTP</sequence>
<comment type="caution">
    <text evidence="1">The sequence shown here is derived from an EMBL/GenBank/DDBJ whole genome shotgun (WGS) entry which is preliminary data.</text>
</comment>
<evidence type="ECO:0000313" key="2">
    <source>
        <dbReference type="Proteomes" id="UP001060085"/>
    </source>
</evidence>
<proteinExistence type="predicted"/>
<reference evidence="2" key="1">
    <citation type="journal article" date="2023" name="Nat. Plants">
        <title>Single-cell RNA sequencing provides a high-resolution roadmap for understanding the multicellular compartmentation of specialized metabolism.</title>
        <authorList>
            <person name="Sun S."/>
            <person name="Shen X."/>
            <person name="Li Y."/>
            <person name="Li Y."/>
            <person name="Wang S."/>
            <person name="Li R."/>
            <person name="Zhang H."/>
            <person name="Shen G."/>
            <person name="Guo B."/>
            <person name="Wei J."/>
            <person name="Xu J."/>
            <person name="St-Pierre B."/>
            <person name="Chen S."/>
            <person name="Sun C."/>
        </authorList>
    </citation>
    <scope>NUCLEOTIDE SEQUENCE [LARGE SCALE GENOMIC DNA]</scope>
</reference>
<accession>A0ACC0C895</accession>
<keyword evidence="2" id="KW-1185">Reference proteome</keyword>
<organism evidence="1 2">
    <name type="scientific">Catharanthus roseus</name>
    <name type="common">Madagascar periwinkle</name>
    <name type="synonym">Vinca rosea</name>
    <dbReference type="NCBI Taxonomy" id="4058"/>
    <lineage>
        <taxon>Eukaryota</taxon>
        <taxon>Viridiplantae</taxon>
        <taxon>Streptophyta</taxon>
        <taxon>Embryophyta</taxon>
        <taxon>Tracheophyta</taxon>
        <taxon>Spermatophyta</taxon>
        <taxon>Magnoliopsida</taxon>
        <taxon>eudicotyledons</taxon>
        <taxon>Gunneridae</taxon>
        <taxon>Pentapetalae</taxon>
        <taxon>asterids</taxon>
        <taxon>lamiids</taxon>
        <taxon>Gentianales</taxon>
        <taxon>Apocynaceae</taxon>
        <taxon>Rauvolfioideae</taxon>
        <taxon>Vinceae</taxon>
        <taxon>Catharanthinae</taxon>
        <taxon>Catharanthus</taxon>
    </lineage>
</organism>
<name>A0ACC0C895_CATRO</name>
<dbReference type="EMBL" id="CM044701">
    <property type="protein sequence ID" value="KAI5681141.1"/>
    <property type="molecule type" value="Genomic_DNA"/>
</dbReference>
<protein>
    <submittedName>
        <fullName evidence="1">Uncharacterized protein</fullName>
    </submittedName>
</protein>
<evidence type="ECO:0000313" key="1">
    <source>
        <dbReference type="EMBL" id="KAI5681141.1"/>
    </source>
</evidence>
<dbReference type="Proteomes" id="UP001060085">
    <property type="component" value="Linkage Group LG01"/>
</dbReference>